<name>A0AAV0S187_9ROSI</name>
<dbReference type="Gene3D" id="1.25.70.10">
    <property type="entry name" value="Transcription termination factor 3, mitochondrial"/>
    <property type="match status" value="1"/>
</dbReference>
<dbReference type="AlphaFoldDB" id="A0AAV0S187"/>
<dbReference type="PANTHER" id="PTHR13068:SF233">
    <property type="entry name" value="MTERF FAMILY PROTEIN"/>
    <property type="match status" value="1"/>
</dbReference>
<dbReference type="FunFam" id="1.25.70.10:FF:000001">
    <property type="entry name" value="Mitochondrial transcription termination factor-like"/>
    <property type="match status" value="1"/>
</dbReference>
<dbReference type="GO" id="GO:0006353">
    <property type="term" value="P:DNA-templated transcription termination"/>
    <property type="evidence" value="ECO:0007669"/>
    <property type="project" value="UniProtKB-KW"/>
</dbReference>
<feature type="non-terminal residue" evidence="5">
    <location>
        <position position="1"/>
    </location>
</feature>
<proteinExistence type="inferred from homology"/>
<evidence type="ECO:0000256" key="2">
    <source>
        <dbReference type="ARBA" id="ARBA00022472"/>
    </source>
</evidence>
<protein>
    <submittedName>
        <fullName evidence="5">Uncharacterized protein</fullName>
    </submittedName>
</protein>
<comment type="similarity">
    <text evidence="1">Belongs to the mTERF family.</text>
</comment>
<reference evidence="5" key="1">
    <citation type="submission" date="2022-08" db="EMBL/GenBank/DDBJ databases">
        <authorList>
            <person name="Gutierrez-Valencia J."/>
        </authorList>
    </citation>
    <scope>NUCLEOTIDE SEQUENCE</scope>
</reference>
<keyword evidence="3" id="KW-0809">Transit peptide</keyword>
<dbReference type="EMBL" id="CAMGYJ010000011">
    <property type="protein sequence ID" value="CAI0626901.1"/>
    <property type="molecule type" value="Genomic_DNA"/>
</dbReference>
<dbReference type="Pfam" id="PF02536">
    <property type="entry name" value="mTERF"/>
    <property type="match status" value="1"/>
</dbReference>
<accession>A0AAV0S187</accession>
<evidence type="ECO:0000256" key="3">
    <source>
        <dbReference type="ARBA" id="ARBA00022946"/>
    </source>
</evidence>
<keyword evidence="2" id="KW-0804">Transcription</keyword>
<dbReference type="Proteomes" id="UP001154282">
    <property type="component" value="Unassembled WGS sequence"/>
</dbReference>
<sequence>YWAGPSSGLNGLHSTPLKANWGDGNTVTAPARVLFRSVNATEKKKKQKESSGEPWQITRFLILRIPLRRDFPSSLLRHLSSSSINKERSFTVSYLVSQFGISSNRASALSKYVKFQTPEQPNSVLRFLREQHFSESQISNVVKGCPQVLMAQPTKTLLPKLQFLRSLDLSDPDVAEFVSSSPRILTASLKNQLVPCFEFFRDHYKSREEAVAAIKRRPRTLTTTIHRQAPPLLQTLRDAGTPERAITLFVRQYWTIRWIPGKFQRVVDEVVAMGIDPTKCIFVVAVVLLSSVTISTWKQKLAVYAKWGWSQEQALEAFRRWPNCFRVSEKKIDGLMDLFVNKLGWESSFVAKYPIVFTYSLQKRLLPRAFVLLFLDSEGLLPHDRASPRWSVFLISEKTFLEKYVLPYPESSALLTLYLEKKKSGLPSNHEGRTTKKKKIKIKEGSYT</sequence>
<evidence type="ECO:0000256" key="4">
    <source>
        <dbReference type="SAM" id="MobiDB-lite"/>
    </source>
</evidence>
<feature type="region of interest" description="Disordered" evidence="4">
    <location>
        <begin position="426"/>
        <end position="448"/>
    </location>
</feature>
<keyword evidence="2" id="KW-0806">Transcription termination</keyword>
<comment type="caution">
    <text evidence="5">The sequence shown here is derived from an EMBL/GenBank/DDBJ whole genome shotgun (WGS) entry which is preliminary data.</text>
</comment>
<gene>
    <name evidence="5" type="ORF">LITE_LOCUS51064</name>
</gene>
<dbReference type="SMART" id="SM00733">
    <property type="entry name" value="Mterf"/>
    <property type="match status" value="4"/>
</dbReference>
<evidence type="ECO:0000313" key="5">
    <source>
        <dbReference type="EMBL" id="CAI0626901.1"/>
    </source>
</evidence>
<dbReference type="PANTHER" id="PTHR13068">
    <property type="entry name" value="CGI-12 PROTEIN-RELATED"/>
    <property type="match status" value="1"/>
</dbReference>
<evidence type="ECO:0000313" key="6">
    <source>
        <dbReference type="Proteomes" id="UP001154282"/>
    </source>
</evidence>
<dbReference type="GO" id="GO:0003676">
    <property type="term" value="F:nucleic acid binding"/>
    <property type="evidence" value="ECO:0007669"/>
    <property type="project" value="InterPro"/>
</dbReference>
<organism evidence="5 6">
    <name type="scientific">Linum tenue</name>
    <dbReference type="NCBI Taxonomy" id="586396"/>
    <lineage>
        <taxon>Eukaryota</taxon>
        <taxon>Viridiplantae</taxon>
        <taxon>Streptophyta</taxon>
        <taxon>Embryophyta</taxon>
        <taxon>Tracheophyta</taxon>
        <taxon>Spermatophyta</taxon>
        <taxon>Magnoliopsida</taxon>
        <taxon>eudicotyledons</taxon>
        <taxon>Gunneridae</taxon>
        <taxon>Pentapetalae</taxon>
        <taxon>rosids</taxon>
        <taxon>fabids</taxon>
        <taxon>Malpighiales</taxon>
        <taxon>Linaceae</taxon>
        <taxon>Linum</taxon>
    </lineage>
</organism>
<dbReference type="InterPro" id="IPR003690">
    <property type="entry name" value="MTERF"/>
</dbReference>
<keyword evidence="2" id="KW-0805">Transcription regulation</keyword>
<evidence type="ECO:0000256" key="1">
    <source>
        <dbReference type="ARBA" id="ARBA00007692"/>
    </source>
</evidence>
<dbReference type="InterPro" id="IPR038538">
    <property type="entry name" value="MTERF_sf"/>
</dbReference>
<keyword evidence="6" id="KW-1185">Reference proteome</keyword>